<dbReference type="AlphaFoldDB" id="A0A494WR51"/>
<gene>
    <name evidence="1" type="ORF">HDCHBGLK_01995</name>
</gene>
<dbReference type="EMBL" id="CP036170">
    <property type="protein sequence ID" value="QBF74593.1"/>
    <property type="molecule type" value="Genomic_DNA"/>
</dbReference>
<protein>
    <submittedName>
        <fullName evidence="1">Uncharacterized protein</fullName>
    </submittedName>
</protein>
<accession>A0A494WR51</accession>
<keyword evidence="2" id="KW-1185">Reference proteome</keyword>
<evidence type="ECO:0000313" key="1">
    <source>
        <dbReference type="EMBL" id="QBF74593.1"/>
    </source>
</evidence>
<name>A0A494WR51_CLOS5</name>
<dbReference type="Proteomes" id="UP000289664">
    <property type="component" value="Chromosome"/>
</dbReference>
<organism evidence="1 2">
    <name type="scientific">Clostridium scindens (strain ATCC 35704 / DSM 5676 / VPI 13733 / 19)</name>
    <dbReference type="NCBI Taxonomy" id="411468"/>
    <lineage>
        <taxon>Bacteria</taxon>
        <taxon>Bacillati</taxon>
        <taxon>Bacillota</taxon>
        <taxon>Clostridia</taxon>
        <taxon>Lachnospirales</taxon>
        <taxon>Lachnospiraceae</taxon>
    </lineage>
</organism>
<reference evidence="1 2" key="1">
    <citation type="journal article" date="2019" name="Appl. Environ. Microbiol.">
        <title>Clostridium scindens ATCC 35704: integration of nutritional requirements, the complete genome sequence, and global transcriptional responses to bile acids.</title>
        <authorList>
            <person name="Devendran S."/>
            <person name="Shrestha R."/>
            <person name="Alves J.M.P."/>
            <person name="Wolf P.G."/>
            <person name="Ly L."/>
            <person name="Hernandez A.G."/>
            <person name="Mendez-Garcia C."/>
            <person name="Inboden A."/>
            <person name="Wiley J."/>
            <person name="Paul O."/>
            <person name="Allen A."/>
            <person name="Springer E."/>
            <person name="Wright C.L."/>
            <person name="Fields C.J."/>
            <person name="Daniel S.L."/>
            <person name="Ridlon J.M."/>
        </authorList>
    </citation>
    <scope>NUCLEOTIDE SEQUENCE [LARGE SCALE GENOMIC DNA]</scope>
    <source>
        <strain evidence="1 2">ATCC 35704</strain>
    </source>
</reference>
<proteinExistence type="predicted"/>
<sequence length="39" mass="4878">MLVLSYMYVSKLWIRERSMMMKDQYGREIDYLRISVTDR</sequence>
<dbReference type="KEGG" id="csci:HDCHBGLK_01995"/>
<evidence type="ECO:0000313" key="2">
    <source>
        <dbReference type="Proteomes" id="UP000289664"/>
    </source>
</evidence>